<dbReference type="PROSITE" id="PS00659">
    <property type="entry name" value="GLYCOSYL_HYDROL_F5"/>
    <property type="match status" value="1"/>
</dbReference>
<evidence type="ECO:0000259" key="10">
    <source>
        <dbReference type="Pfam" id="PF26410"/>
    </source>
</evidence>
<dbReference type="EC" id="3.2.1.78" evidence="4"/>
<evidence type="ECO:0000256" key="8">
    <source>
        <dbReference type="ARBA" id="ARBA00023295"/>
    </source>
</evidence>
<feature type="region of interest" description="Disordered" evidence="9">
    <location>
        <begin position="410"/>
        <end position="499"/>
    </location>
</feature>
<feature type="domain" description="Glycoside hydrolase family 5" evidence="10">
    <location>
        <begin position="2"/>
        <end position="351"/>
    </location>
</feature>
<evidence type="ECO:0000256" key="9">
    <source>
        <dbReference type="SAM" id="MobiDB-lite"/>
    </source>
</evidence>
<name>A0A835Y144_9CHLO</name>
<feature type="compositionally biased region" description="Low complexity" evidence="9">
    <location>
        <begin position="411"/>
        <end position="436"/>
    </location>
</feature>
<dbReference type="Gene3D" id="3.20.20.80">
    <property type="entry name" value="Glycosidases"/>
    <property type="match status" value="1"/>
</dbReference>
<dbReference type="GO" id="GO:0005576">
    <property type="term" value="C:extracellular region"/>
    <property type="evidence" value="ECO:0007669"/>
    <property type="project" value="UniProtKB-SubCell"/>
</dbReference>
<evidence type="ECO:0000313" key="12">
    <source>
        <dbReference type="Proteomes" id="UP000612055"/>
    </source>
</evidence>
<feature type="region of interest" description="Disordered" evidence="9">
    <location>
        <begin position="679"/>
        <end position="709"/>
    </location>
</feature>
<evidence type="ECO:0000256" key="3">
    <source>
        <dbReference type="ARBA" id="ARBA00005641"/>
    </source>
</evidence>
<dbReference type="PANTHER" id="PTHR31451:SF39">
    <property type="entry name" value="MANNAN ENDO-1,4-BETA-MANNOSIDASE 1"/>
    <property type="match status" value="1"/>
</dbReference>
<organism evidence="11 12">
    <name type="scientific">Edaphochlamys debaryana</name>
    <dbReference type="NCBI Taxonomy" id="47281"/>
    <lineage>
        <taxon>Eukaryota</taxon>
        <taxon>Viridiplantae</taxon>
        <taxon>Chlorophyta</taxon>
        <taxon>core chlorophytes</taxon>
        <taxon>Chlorophyceae</taxon>
        <taxon>CS clade</taxon>
        <taxon>Chlamydomonadales</taxon>
        <taxon>Chlamydomonadales incertae sedis</taxon>
        <taxon>Edaphochlamys</taxon>
    </lineage>
</organism>
<evidence type="ECO:0000256" key="2">
    <source>
        <dbReference type="ARBA" id="ARBA00004613"/>
    </source>
</evidence>
<gene>
    <name evidence="11" type="ORF">HYH03_007895</name>
</gene>
<comment type="caution">
    <text evidence="11">The sequence shown here is derived from an EMBL/GenBank/DDBJ whole genome shotgun (WGS) entry which is preliminary data.</text>
</comment>
<evidence type="ECO:0000256" key="1">
    <source>
        <dbReference type="ARBA" id="ARBA00001678"/>
    </source>
</evidence>
<feature type="region of interest" description="Disordered" evidence="9">
    <location>
        <begin position="573"/>
        <end position="633"/>
    </location>
</feature>
<evidence type="ECO:0000256" key="7">
    <source>
        <dbReference type="ARBA" id="ARBA00022801"/>
    </source>
</evidence>
<dbReference type="InterPro" id="IPR017853">
    <property type="entry name" value="GH"/>
</dbReference>
<dbReference type="InterPro" id="IPR001547">
    <property type="entry name" value="Glyco_hydro_5"/>
</dbReference>
<feature type="compositionally biased region" description="Low complexity" evidence="9">
    <location>
        <begin position="374"/>
        <end position="385"/>
    </location>
</feature>
<sequence>MELVRRRGAQLFVGHKPVYFAGSNCHYLLTHSADEGQRSLVTEVLDDARRLRLGVLRVWAFCDGPDEWMALQPAPGQFDEKVLQGLDWLLVEAQKRGIWLILALTNYWADYGGMPQWRYDIPSKTQHDFKKHPTRLFYSDPSIQSHFRAAVAAVVGRTNSISGLPYAHDPTILAWELANEPRCEGPGGAAVLQEWVASTSSFVRSLDPQHLITLGLEGFLGPSTPELHEHNPYSTAANHGADFLALCSLPCIDLACIHLYPDQWCPLESSPAQLKSFMRGWLHTHAALCGGRLGKPLALTEFGKREPRSYHGRDCAFNMDRTQVYEEVLDCCLELAAGGGPLAGVCAWMLAARQYPDYDGYTLKLRPEPPPKISDTPSAAALAAEPASPTAAAAAIPAATFQQALQAAGGSTPASASSSTTTLTTSSSVSDSFHSAPLPSATTGSGGGGRRGRAGGSGGGGRRVGRLRSLMEHEQEGLEGAGEPETRPTEAVSAPLEQRDRQVPSYGAIAAGACAAAVTGLGPLLFGRGSGGRPAGGGSSSGGGGGGGAAGQKDEPAVEALRQYGEVMRRLASSLAQQAPPPPPLPPAGPAAQGGPGGGGAARAELDTSGPGAGGQGLEMVGQQGGGGRVGGGAVGEVSDSIRSVAGSASRAATGTVGAGPSGVLGALAGLFSCFGAPHGADGSASARGGGGGGGAGAGGGLGSSRRQG</sequence>
<feature type="compositionally biased region" description="Pro residues" evidence="9">
    <location>
        <begin position="579"/>
        <end position="589"/>
    </location>
</feature>
<dbReference type="AlphaFoldDB" id="A0A835Y144"/>
<dbReference type="PANTHER" id="PTHR31451">
    <property type="match status" value="1"/>
</dbReference>
<keyword evidence="7" id="KW-0378">Hydrolase</keyword>
<dbReference type="EMBL" id="JAEHOE010000034">
    <property type="protein sequence ID" value="KAG2493966.1"/>
    <property type="molecule type" value="Genomic_DNA"/>
</dbReference>
<keyword evidence="5" id="KW-0964">Secreted</keyword>
<reference evidence="11" key="1">
    <citation type="journal article" date="2020" name="bioRxiv">
        <title>Comparative genomics of Chlamydomonas.</title>
        <authorList>
            <person name="Craig R.J."/>
            <person name="Hasan A.R."/>
            <person name="Ness R.W."/>
            <person name="Keightley P.D."/>
        </authorList>
    </citation>
    <scope>NUCLEOTIDE SEQUENCE</scope>
    <source>
        <strain evidence="11">CCAP 11/70</strain>
    </source>
</reference>
<dbReference type="GO" id="GO:0016985">
    <property type="term" value="F:mannan endo-1,4-beta-mannosidase activity"/>
    <property type="evidence" value="ECO:0007669"/>
    <property type="project" value="UniProtKB-EC"/>
</dbReference>
<evidence type="ECO:0000313" key="11">
    <source>
        <dbReference type="EMBL" id="KAG2493966.1"/>
    </source>
</evidence>
<evidence type="ECO:0000256" key="4">
    <source>
        <dbReference type="ARBA" id="ARBA00012706"/>
    </source>
</evidence>
<comment type="subcellular location">
    <subcellularLocation>
        <location evidence="2">Secreted</location>
    </subcellularLocation>
</comment>
<feature type="compositionally biased region" description="Gly residues" evidence="9">
    <location>
        <begin position="532"/>
        <end position="550"/>
    </location>
</feature>
<dbReference type="OrthoDB" id="406631at2759"/>
<keyword evidence="8" id="KW-0326">Glycosidase</keyword>
<comment type="similarity">
    <text evidence="3">Belongs to the glycosyl hydrolase 5 (cellulase A) family.</text>
</comment>
<evidence type="ECO:0000256" key="6">
    <source>
        <dbReference type="ARBA" id="ARBA00022729"/>
    </source>
</evidence>
<comment type="catalytic activity">
    <reaction evidence="1">
        <text>Random hydrolysis of (1-&gt;4)-beta-D-mannosidic linkages in mannans, galactomannans and glucomannans.</text>
        <dbReference type="EC" id="3.2.1.78"/>
    </reaction>
</comment>
<dbReference type="Pfam" id="PF26410">
    <property type="entry name" value="GH5_mannosidase"/>
    <property type="match status" value="1"/>
</dbReference>
<feature type="compositionally biased region" description="Gly residues" evidence="9">
    <location>
        <begin position="611"/>
        <end position="633"/>
    </location>
</feature>
<dbReference type="InterPro" id="IPR045053">
    <property type="entry name" value="MAN-like"/>
</dbReference>
<dbReference type="Proteomes" id="UP000612055">
    <property type="component" value="Unassembled WGS sequence"/>
</dbReference>
<keyword evidence="12" id="KW-1185">Reference proteome</keyword>
<feature type="region of interest" description="Disordered" evidence="9">
    <location>
        <begin position="532"/>
        <end position="555"/>
    </location>
</feature>
<dbReference type="SUPFAM" id="SSF51445">
    <property type="entry name" value="(Trans)glycosidases"/>
    <property type="match status" value="1"/>
</dbReference>
<feature type="compositionally biased region" description="Gly residues" evidence="9">
    <location>
        <begin position="444"/>
        <end position="462"/>
    </location>
</feature>
<dbReference type="GO" id="GO:0000272">
    <property type="term" value="P:polysaccharide catabolic process"/>
    <property type="evidence" value="ECO:0007669"/>
    <property type="project" value="InterPro"/>
</dbReference>
<feature type="region of interest" description="Disordered" evidence="9">
    <location>
        <begin position="366"/>
        <end position="385"/>
    </location>
</feature>
<protein>
    <recommendedName>
        <fullName evidence="4">mannan endo-1,4-beta-mannosidase</fullName>
        <ecNumber evidence="4">3.2.1.78</ecNumber>
    </recommendedName>
</protein>
<dbReference type="InterPro" id="IPR018087">
    <property type="entry name" value="Glyco_hydro_5_CS"/>
</dbReference>
<accession>A0A835Y144</accession>
<evidence type="ECO:0000256" key="5">
    <source>
        <dbReference type="ARBA" id="ARBA00022525"/>
    </source>
</evidence>
<keyword evidence="6" id="KW-0732">Signal</keyword>
<proteinExistence type="inferred from homology"/>
<feature type="compositionally biased region" description="Gly residues" evidence="9">
    <location>
        <begin position="592"/>
        <end position="601"/>
    </location>
</feature>
<feature type="compositionally biased region" description="Gly residues" evidence="9">
    <location>
        <begin position="688"/>
        <end position="703"/>
    </location>
</feature>